<dbReference type="Pfam" id="PF03583">
    <property type="entry name" value="LIP"/>
    <property type="match status" value="1"/>
</dbReference>
<dbReference type="Gene3D" id="1.10.260.130">
    <property type="match status" value="1"/>
</dbReference>
<dbReference type="EMBL" id="JBIRYO010000029">
    <property type="protein sequence ID" value="MFI2477837.1"/>
    <property type="molecule type" value="Genomic_DNA"/>
</dbReference>
<reference evidence="2 3" key="1">
    <citation type="submission" date="2024-10" db="EMBL/GenBank/DDBJ databases">
        <title>The Natural Products Discovery Center: Release of the First 8490 Sequenced Strains for Exploring Actinobacteria Biosynthetic Diversity.</title>
        <authorList>
            <person name="Kalkreuter E."/>
            <person name="Kautsar S.A."/>
            <person name="Yang D."/>
            <person name="Bader C.D."/>
            <person name="Teijaro C.N."/>
            <person name="Fluegel L."/>
            <person name="Davis C.M."/>
            <person name="Simpson J.R."/>
            <person name="Lauterbach L."/>
            <person name="Steele A.D."/>
            <person name="Gui C."/>
            <person name="Meng S."/>
            <person name="Li G."/>
            <person name="Viehrig K."/>
            <person name="Ye F."/>
            <person name="Su P."/>
            <person name="Kiefer A.F."/>
            <person name="Nichols A."/>
            <person name="Cepeda A.J."/>
            <person name="Yan W."/>
            <person name="Fan B."/>
            <person name="Jiang Y."/>
            <person name="Adhikari A."/>
            <person name="Zheng C.-J."/>
            <person name="Schuster L."/>
            <person name="Cowan T.M."/>
            <person name="Smanski M.J."/>
            <person name="Chevrette M.G."/>
            <person name="De Carvalho L.P.S."/>
            <person name="Shen B."/>
        </authorList>
    </citation>
    <scope>NUCLEOTIDE SEQUENCE [LARGE SCALE GENOMIC DNA]</scope>
    <source>
        <strain evidence="2 3">NPDC019275</strain>
    </source>
</reference>
<feature type="region of interest" description="Disordered" evidence="1">
    <location>
        <begin position="1"/>
        <end position="22"/>
    </location>
</feature>
<name>A0ABW7X9Z8_9NOCA</name>
<gene>
    <name evidence="2" type="ORF">ACH49W_31095</name>
</gene>
<evidence type="ECO:0000256" key="1">
    <source>
        <dbReference type="SAM" id="MobiDB-lite"/>
    </source>
</evidence>
<evidence type="ECO:0000313" key="3">
    <source>
        <dbReference type="Proteomes" id="UP001611415"/>
    </source>
</evidence>
<comment type="caution">
    <text evidence="2">The sequence shown here is derived from an EMBL/GenBank/DDBJ whole genome shotgun (WGS) entry which is preliminary data.</text>
</comment>
<dbReference type="InterPro" id="IPR005152">
    <property type="entry name" value="Lipase_secreted"/>
</dbReference>
<dbReference type="InterPro" id="IPR029058">
    <property type="entry name" value="AB_hydrolase_fold"/>
</dbReference>
<dbReference type="Gene3D" id="3.40.50.1820">
    <property type="entry name" value="alpha/beta hydrolase"/>
    <property type="match status" value="1"/>
</dbReference>
<dbReference type="RefSeq" id="WP_397095236.1">
    <property type="nucleotide sequence ID" value="NZ_JBIRYO010000029.1"/>
</dbReference>
<evidence type="ECO:0000313" key="2">
    <source>
        <dbReference type="EMBL" id="MFI2477837.1"/>
    </source>
</evidence>
<sequence>MTDLTPPSKASGAGPVDEFYTGSQIGFEPKPGDILRQRSIELTGLDGAGRAWQLVYASRGGFSAPIPASGTVIAPANGEGTGVRPLVVYCPVFHGLGGRCAPSQLLAAGVEPEAVFIGAALARGWTVAIPDGLGLGMTGLGPHQFLAGRAAAHAVLDLARATRLLPEAGAADAPIVVWGYANGGRAAVWAAEHQPQYAPELDLRGVAAGAVVADLAALVRRVDGGAWAGLALAGLVGLGRAYAHLPVGHVLTADGQQTVGAAAELDALDLLGTYRDLPLARWCERPDPWNDPMWRYVLATETCARETPNVPVHLYHGTEDTLIPVGMGRQLFAEYRALGVDLSWREYPTGHRGAAQAGAGEAIARLASYLLRRPTGRSAPQTT</sequence>
<dbReference type="SUPFAM" id="SSF53474">
    <property type="entry name" value="alpha/beta-Hydrolases"/>
    <property type="match status" value="1"/>
</dbReference>
<dbReference type="Proteomes" id="UP001611415">
    <property type="component" value="Unassembled WGS sequence"/>
</dbReference>
<dbReference type="PANTHER" id="PTHR34853:SF1">
    <property type="entry name" value="LIPASE 5"/>
    <property type="match status" value="1"/>
</dbReference>
<dbReference type="PIRSF" id="PIRSF029171">
    <property type="entry name" value="Esterase_LipA"/>
    <property type="match status" value="1"/>
</dbReference>
<organism evidence="2 3">
    <name type="scientific">Nocardia xishanensis</name>
    <dbReference type="NCBI Taxonomy" id="238964"/>
    <lineage>
        <taxon>Bacteria</taxon>
        <taxon>Bacillati</taxon>
        <taxon>Actinomycetota</taxon>
        <taxon>Actinomycetes</taxon>
        <taxon>Mycobacteriales</taxon>
        <taxon>Nocardiaceae</taxon>
        <taxon>Nocardia</taxon>
    </lineage>
</organism>
<accession>A0ABW7X9Z8</accession>
<protein>
    <submittedName>
        <fullName evidence="2">Lipase family protein</fullName>
    </submittedName>
</protein>
<dbReference type="PANTHER" id="PTHR34853">
    <property type="match status" value="1"/>
</dbReference>
<keyword evidence="3" id="KW-1185">Reference proteome</keyword>
<proteinExistence type="predicted"/>